<dbReference type="InterPro" id="IPR046335">
    <property type="entry name" value="LacI/GalR-like_sensor"/>
</dbReference>
<dbReference type="PRINTS" id="PR00036">
    <property type="entry name" value="HTHLACI"/>
</dbReference>
<dbReference type="InterPro" id="IPR028082">
    <property type="entry name" value="Peripla_BP_I"/>
</dbReference>
<keyword evidence="1" id="KW-0805">Transcription regulation</keyword>
<dbReference type="Pfam" id="PF00356">
    <property type="entry name" value="LacI"/>
    <property type="match status" value="1"/>
</dbReference>
<sequence length="381" mass="41976">MPRKLTIQDIARLAGVSRSTVSRVLNKKPDVDDATRERVLRVIEEHGFIPDQSATRLAGGRSKIIGVIAPSVSWPLIPTTIQGVLVPVGHWPTIPEIMRGITDALGKTPYELLLYSIDQQRDHREIIQRILATQLLSGLLVVLPGQASPYLLTLHEQGLPVVIIDDQGNPESIPWVGINNYQGAYRAVRHLIRQGYRRIGHIRGLYACSEERYQGYCDALHEGNIPLDPALIEQGDFTVSSGQECANRLLALPEPPSAIFAGNDQMAIGVLAAAEVRGLQVPDELAVVGFDDIPFSAHLRPSLTTVRQPLVEMGQKAVELLLSLIHQEVRPLDPRLAQFTPSAPQTERPTRIYLETDFIIRESCGATAARLAPSDTLHSER</sequence>
<dbReference type="EMBL" id="BNJK01000002">
    <property type="protein sequence ID" value="GHO99669.1"/>
    <property type="molecule type" value="Genomic_DNA"/>
</dbReference>
<evidence type="ECO:0000256" key="2">
    <source>
        <dbReference type="ARBA" id="ARBA00023125"/>
    </source>
</evidence>
<name>A0A8J3N613_9CHLR</name>
<organism evidence="6 7">
    <name type="scientific">Reticulibacter mediterranei</name>
    <dbReference type="NCBI Taxonomy" id="2778369"/>
    <lineage>
        <taxon>Bacteria</taxon>
        <taxon>Bacillati</taxon>
        <taxon>Chloroflexota</taxon>
        <taxon>Ktedonobacteria</taxon>
        <taxon>Ktedonobacterales</taxon>
        <taxon>Reticulibacteraceae</taxon>
        <taxon>Reticulibacter</taxon>
    </lineage>
</organism>
<dbReference type="GO" id="GO:0000976">
    <property type="term" value="F:transcription cis-regulatory region binding"/>
    <property type="evidence" value="ECO:0007669"/>
    <property type="project" value="TreeGrafter"/>
</dbReference>
<gene>
    <name evidence="6" type="primary">lacI_8</name>
    <name evidence="6" type="ORF">KSF_097170</name>
</gene>
<reference evidence="6" key="1">
    <citation type="submission" date="2020-10" db="EMBL/GenBank/DDBJ databases">
        <title>Taxonomic study of unclassified bacteria belonging to the class Ktedonobacteria.</title>
        <authorList>
            <person name="Yabe S."/>
            <person name="Wang C.M."/>
            <person name="Zheng Y."/>
            <person name="Sakai Y."/>
            <person name="Cavaletti L."/>
            <person name="Monciardini P."/>
            <person name="Donadio S."/>
        </authorList>
    </citation>
    <scope>NUCLEOTIDE SEQUENCE</scope>
    <source>
        <strain evidence="6">ID150040</strain>
    </source>
</reference>
<dbReference type="InterPro" id="IPR000843">
    <property type="entry name" value="HTH_LacI"/>
</dbReference>
<dbReference type="CDD" id="cd01392">
    <property type="entry name" value="HTH_LacI"/>
    <property type="match status" value="1"/>
</dbReference>
<evidence type="ECO:0000259" key="4">
    <source>
        <dbReference type="PROSITE" id="PS50932"/>
    </source>
</evidence>
<feature type="domain" description="HTH cro/C1-type" evidence="5">
    <location>
        <begin position="3"/>
        <end position="28"/>
    </location>
</feature>
<keyword evidence="2" id="KW-0238">DNA-binding</keyword>
<dbReference type="SUPFAM" id="SSF53822">
    <property type="entry name" value="Periplasmic binding protein-like I"/>
    <property type="match status" value="1"/>
</dbReference>
<dbReference type="Gene3D" id="1.10.260.40">
    <property type="entry name" value="lambda repressor-like DNA-binding domains"/>
    <property type="match status" value="1"/>
</dbReference>
<evidence type="ECO:0000256" key="1">
    <source>
        <dbReference type="ARBA" id="ARBA00023015"/>
    </source>
</evidence>
<protein>
    <submittedName>
        <fullName evidence="6">LacI family transcriptional regulator</fullName>
    </submittedName>
</protein>
<dbReference type="CDD" id="cd06267">
    <property type="entry name" value="PBP1_LacI_sugar_binding-like"/>
    <property type="match status" value="1"/>
</dbReference>
<dbReference type="SMART" id="SM00354">
    <property type="entry name" value="HTH_LACI"/>
    <property type="match status" value="1"/>
</dbReference>
<dbReference type="RefSeq" id="WP_220210302.1">
    <property type="nucleotide sequence ID" value="NZ_BNJK01000002.1"/>
</dbReference>
<dbReference type="InterPro" id="IPR010982">
    <property type="entry name" value="Lambda_DNA-bd_dom_sf"/>
</dbReference>
<dbReference type="Gene3D" id="3.40.50.2300">
    <property type="match status" value="2"/>
</dbReference>
<dbReference type="PROSITE" id="PS00356">
    <property type="entry name" value="HTH_LACI_1"/>
    <property type="match status" value="1"/>
</dbReference>
<dbReference type="AlphaFoldDB" id="A0A8J3N613"/>
<keyword evidence="3" id="KW-0804">Transcription</keyword>
<keyword evidence="7" id="KW-1185">Reference proteome</keyword>
<evidence type="ECO:0000313" key="6">
    <source>
        <dbReference type="EMBL" id="GHO99669.1"/>
    </source>
</evidence>
<evidence type="ECO:0000256" key="3">
    <source>
        <dbReference type="ARBA" id="ARBA00023163"/>
    </source>
</evidence>
<dbReference type="PROSITE" id="PS50932">
    <property type="entry name" value="HTH_LACI_2"/>
    <property type="match status" value="1"/>
</dbReference>
<dbReference type="PANTHER" id="PTHR30146:SF109">
    <property type="entry name" value="HTH-TYPE TRANSCRIPTIONAL REGULATOR GALS"/>
    <property type="match status" value="1"/>
</dbReference>
<dbReference type="GO" id="GO:0003700">
    <property type="term" value="F:DNA-binding transcription factor activity"/>
    <property type="evidence" value="ECO:0007669"/>
    <property type="project" value="TreeGrafter"/>
</dbReference>
<evidence type="ECO:0000259" key="5">
    <source>
        <dbReference type="PROSITE" id="PS50943"/>
    </source>
</evidence>
<dbReference type="PANTHER" id="PTHR30146">
    <property type="entry name" value="LACI-RELATED TRANSCRIPTIONAL REPRESSOR"/>
    <property type="match status" value="1"/>
</dbReference>
<dbReference type="Proteomes" id="UP000597444">
    <property type="component" value="Unassembled WGS sequence"/>
</dbReference>
<feature type="domain" description="HTH lacI-type" evidence="4">
    <location>
        <begin position="5"/>
        <end position="59"/>
    </location>
</feature>
<dbReference type="Pfam" id="PF13377">
    <property type="entry name" value="Peripla_BP_3"/>
    <property type="match status" value="1"/>
</dbReference>
<proteinExistence type="predicted"/>
<dbReference type="SUPFAM" id="SSF47413">
    <property type="entry name" value="lambda repressor-like DNA-binding domains"/>
    <property type="match status" value="1"/>
</dbReference>
<evidence type="ECO:0000313" key="7">
    <source>
        <dbReference type="Proteomes" id="UP000597444"/>
    </source>
</evidence>
<dbReference type="InterPro" id="IPR001387">
    <property type="entry name" value="Cro/C1-type_HTH"/>
</dbReference>
<accession>A0A8J3N613</accession>
<comment type="caution">
    <text evidence="6">The sequence shown here is derived from an EMBL/GenBank/DDBJ whole genome shotgun (WGS) entry which is preliminary data.</text>
</comment>
<dbReference type="PROSITE" id="PS50943">
    <property type="entry name" value="HTH_CROC1"/>
    <property type="match status" value="1"/>
</dbReference>